<evidence type="ECO:0000313" key="2">
    <source>
        <dbReference type="EMBL" id="EGL98305.1"/>
    </source>
</evidence>
<keyword evidence="1" id="KW-0472">Membrane</keyword>
<dbReference type="EMBL" id="AFMN01000002">
    <property type="protein sequence ID" value="EGL98305.1"/>
    <property type="molecule type" value="Genomic_DNA"/>
</dbReference>
<sequence length="44" mass="5211">MYHSSKLADFCSKRCYKRIAVRLEWTLRLILIVANILANYPIRA</sequence>
<comment type="caution">
    <text evidence="2">The sequence shown here is derived from an EMBL/GenBank/DDBJ whole genome shotgun (WGS) entry which is preliminary data.</text>
</comment>
<gene>
    <name evidence="2" type="ORF">NIAS840_01736</name>
</gene>
<dbReference type="Proteomes" id="UP000006227">
    <property type="component" value="Unassembled WGS sequence"/>
</dbReference>
<protein>
    <submittedName>
        <fullName evidence="2">Uncharacterized protein</fullName>
    </submittedName>
</protein>
<keyword evidence="1" id="KW-1133">Transmembrane helix</keyword>
<evidence type="ECO:0000313" key="3">
    <source>
        <dbReference type="Proteomes" id="UP000006227"/>
    </source>
</evidence>
<proteinExistence type="predicted"/>
<dbReference type="PATRIC" id="fig|1029822.3.peg.1730"/>
<keyword evidence="1" id="KW-0812">Transmembrane</keyword>
<name>F5VG16_9LACO</name>
<accession>F5VG16</accession>
<organism evidence="2 3">
    <name type="scientific">Ligilactobacillus salivarius NIAS840</name>
    <dbReference type="NCBI Taxonomy" id="1029822"/>
    <lineage>
        <taxon>Bacteria</taxon>
        <taxon>Bacillati</taxon>
        <taxon>Bacillota</taxon>
        <taxon>Bacilli</taxon>
        <taxon>Lactobacillales</taxon>
        <taxon>Lactobacillaceae</taxon>
        <taxon>Ligilactobacillus</taxon>
    </lineage>
</organism>
<feature type="transmembrane region" description="Helical" evidence="1">
    <location>
        <begin position="21"/>
        <end position="42"/>
    </location>
</feature>
<dbReference type="AlphaFoldDB" id="F5VG16"/>
<reference evidence="2 3" key="1">
    <citation type="journal article" date="2011" name="J. Bacteriol.">
        <title>Genome Sequence of Lactobacillus salivarius NIAS840, Isolated from Chicken Intestine.</title>
        <authorList>
            <person name="Ham J.S."/>
            <person name="Kim H.W."/>
            <person name="Seol K.H."/>
            <person name="Jang A."/>
            <person name="Jeong S.G."/>
            <person name="Oh M.H."/>
            <person name="Kim D.H."/>
            <person name="Kang D.K."/>
            <person name="Kim G.B."/>
            <person name="Cha C.J."/>
        </authorList>
    </citation>
    <scope>NUCLEOTIDE SEQUENCE [LARGE SCALE GENOMIC DNA]</scope>
    <source>
        <strain evidence="2 3">NIAS840</strain>
    </source>
</reference>
<dbReference type="RefSeq" id="WP_004564000.1">
    <property type="nucleotide sequence ID" value="NZ_AFMN01000002.1"/>
</dbReference>
<evidence type="ECO:0000256" key="1">
    <source>
        <dbReference type="SAM" id="Phobius"/>
    </source>
</evidence>